<sequence length="41" mass="4636">MTMPRRAQPTSRVAYHGKVSFAVRGDWHGYWFTPGVPVAMS</sequence>
<proteinExistence type="predicted"/>
<evidence type="ECO:0000313" key="2">
    <source>
        <dbReference type="Proteomes" id="UP000295212"/>
    </source>
</evidence>
<accession>A0A4R6ZQ48</accession>
<gene>
    <name evidence="1" type="ORF">DFP85_1079</name>
</gene>
<dbReference type="EMBL" id="SNZJ01000007">
    <property type="protein sequence ID" value="TDR54239.1"/>
    <property type="molecule type" value="Genomic_DNA"/>
</dbReference>
<protein>
    <submittedName>
        <fullName evidence="1">Uncharacterized protein</fullName>
    </submittedName>
</protein>
<evidence type="ECO:0000313" key="1">
    <source>
        <dbReference type="EMBL" id="TDR54239.1"/>
    </source>
</evidence>
<dbReference type="RefSeq" id="WP_279512924.1">
    <property type="nucleotide sequence ID" value="NZ_SNZJ01000007.1"/>
</dbReference>
<name>A0A4R6ZQ48_9GAMM</name>
<comment type="caution">
    <text evidence="1">The sequence shown here is derived from an EMBL/GenBank/DDBJ whole genome shotgun (WGS) entry which is preliminary data.</text>
</comment>
<organism evidence="1 2">
    <name type="scientific">Halomonas ventosae</name>
    <dbReference type="NCBI Taxonomy" id="229007"/>
    <lineage>
        <taxon>Bacteria</taxon>
        <taxon>Pseudomonadati</taxon>
        <taxon>Pseudomonadota</taxon>
        <taxon>Gammaproteobacteria</taxon>
        <taxon>Oceanospirillales</taxon>
        <taxon>Halomonadaceae</taxon>
        <taxon>Halomonas</taxon>
    </lineage>
</organism>
<dbReference type="AlphaFoldDB" id="A0A4R6ZQ48"/>
<dbReference type="Proteomes" id="UP000295212">
    <property type="component" value="Unassembled WGS sequence"/>
</dbReference>
<reference evidence="1 2" key="1">
    <citation type="submission" date="2019-03" db="EMBL/GenBank/DDBJ databases">
        <title>Genomic Encyclopedia of Type Strains, Phase III (KMG-III): the genomes of soil and plant-associated and newly described type strains.</title>
        <authorList>
            <person name="Whitman W."/>
        </authorList>
    </citation>
    <scope>NUCLEOTIDE SEQUENCE [LARGE SCALE GENOMIC DNA]</scope>
    <source>
        <strain evidence="1 2">CECT 5797</strain>
    </source>
</reference>